<dbReference type="GO" id="GO:0004497">
    <property type="term" value="F:monooxygenase activity"/>
    <property type="evidence" value="ECO:0007669"/>
    <property type="project" value="UniProtKB-KW"/>
</dbReference>
<dbReference type="RefSeq" id="WP_145080620.1">
    <property type="nucleotide sequence ID" value="NZ_CP036425.1"/>
</dbReference>
<name>A0A517YYT4_9BACT</name>
<evidence type="ECO:0000313" key="3">
    <source>
        <dbReference type="Proteomes" id="UP000317369"/>
    </source>
</evidence>
<organism evidence="2 3">
    <name type="scientific">Poriferisphaera corsica</name>
    <dbReference type="NCBI Taxonomy" id="2528020"/>
    <lineage>
        <taxon>Bacteria</taxon>
        <taxon>Pseudomonadati</taxon>
        <taxon>Planctomycetota</taxon>
        <taxon>Phycisphaerae</taxon>
        <taxon>Phycisphaerales</taxon>
        <taxon>Phycisphaeraceae</taxon>
        <taxon>Poriferisphaera</taxon>
    </lineage>
</organism>
<keyword evidence="2" id="KW-0503">Monooxygenase</keyword>
<dbReference type="PANTHER" id="PTHR33336">
    <property type="entry name" value="QUINOL MONOOXYGENASE YGIN-RELATED"/>
    <property type="match status" value="1"/>
</dbReference>
<feature type="domain" description="ABM" evidence="1">
    <location>
        <begin position="10"/>
        <end position="102"/>
    </location>
</feature>
<dbReference type="PANTHER" id="PTHR33336:SF15">
    <property type="entry name" value="ABM DOMAIN-CONTAINING PROTEIN"/>
    <property type="match status" value="1"/>
</dbReference>
<dbReference type="Proteomes" id="UP000317369">
    <property type="component" value="Chromosome"/>
</dbReference>
<dbReference type="PROSITE" id="PS51725">
    <property type="entry name" value="ABM"/>
    <property type="match status" value="1"/>
</dbReference>
<dbReference type="InterPro" id="IPR011008">
    <property type="entry name" value="Dimeric_a/b-barrel"/>
</dbReference>
<dbReference type="InterPro" id="IPR050744">
    <property type="entry name" value="AI-2_Isomerase_LsrG"/>
</dbReference>
<evidence type="ECO:0000259" key="1">
    <source>
        <dbReference type="PROSITE" id="PS51725"/>
    </source>
</evidence>
<keyword evidence="2" id="KW-0560">Oxidoreductase</keyword>
<dbReference type="OrthoDB" id="9806189at2"/>
<dbReference type="SUPFAM" id="SSF54909">
    <property type="entry name" value="Dimeric alpha+beta barrel"/>
    <property type="match status" value="1"/>
</dbReference>
<dbReference type="Pfam" id="PF03992">
    <property type="entry name" value="ABM"/>
    <property type="match status" value="1"/>
</dbReference>
<evidence type="ECO:0000313" key="2">
    <source>
        <dbReference type="EMBL" id="QDU35375.1"/>
    </source>
</evidence>
<dbReference type="AlphaFoldDB" id="A0A517YYT4"/>
<dbReference type="InterPro" id="IPR007138">
    <property type="entry name" value="ABM_dom"/>
</dbReference>
<dbReference type="Gene3D" id="3.30.70.100">
    <property type="match status" value="1"/>
</dbReference>
<protein>
    <submittedName>
        <fullName evidence="2">Antibiotic biosynthesis monooxygenase</fullName>
    </submittedName>
</protein>
<keyword evidence="3" id="KW-1185">Reference proteome</keyword>
<dbReference type="EMBL" id="CP036425">
    <property type="protein sequence ID" value="QDU35375.1"/>
    <property type="molecule type" value="Genomic_DNA"/>
</dbReference>
<accession>A0A517YYT4</accession>
<reference evidence="2 3" key="1">
    <citation type="submission" date="2019-02" db="EMBL/GenBank/DDBJ databases">
        <title>Deep-cultivation of Planctomycetes and their phenomic and genomic characterization uncovers novel biology.</title>
        <authorList>
            <person name="Wiegand S."/>
            <person name="Jogler M."/>
            <person name="Boedeker C."/>
            <person name="Pinto D."/>
            <person name="Vollmers J."/>
            <person name="Rivas-Marin E."/>
            <person name="Kohn T."/>
            <person name="Peeters S.H."/>
            <person name="Heuer A."/>
            <person name="Rast P."/>
            <person name="Oberbeckmann S."/>
            <person name="Bunk B."/>
            <person name="Jeske O."/>
            <person name="Meyerdierks A."/>
            <person name="Storesund J.E."/>
            <person name="Kallscheuer N."/>
            <person name="Luecker S."/>
            <person name="Lage O.M."/>
            <person name="Pohl T."/>
            <person name="Merkel B.J."/>
            <person name="Hornburger P."/>
            <person name="Mueller R.-W."/>
            <person name="Bruemmer F."/>
            <person name="Labrenz M."/>
            <person name="Spormann A.M."/>
            <person name="Op den Camp H."/>
            <person name="Overmann J."/>
            <person name="Amann R."/>
            <person name="Jetten M.S.M."/>
            <person name="Mascher T."/>
            <person name="Medema M.H."/>
            <person name="Devos D.P."/>
            <person name="Kaster A.-K."/>
            <person name="Ovreas L."/>
            <person name="Rohde M."/>
            <person name="Galperin M.Y."/>
            <person name="Jogler C."/>
        </authorList>
    </citation>
    <scope>NUCLEOTIDE SEQUENCE [LARGE SCALE GENOMIC DNA]</scope>
    <source>
        <strain evidence="2 3">KS4</strain>
    </source>
</reference>
<sequence>MKKKEAKNVITGFTHYTTKPGTGETFLFHCQAFMKQTRTESGCIHFELFQSHTCSTCFIIYHKWESAKVWEEHLNMKYTAEFINAINHIVDKVELIEASETPDTFV</sequence>
<gene>
    <name evidence="2" type="ORF">KS4_34560</name>
</gene>
<proteinExistence type="predicted"/>
<dbReference type="KEGG" id="pcor:KS4_34560"/>